<reference evidence="9 10" key="1">
    <citation type="journal article" date="2013" name="Curr. Biol.">
        <title>Shared signatures of parasitism and phylogenomics unite Cryptomycota and microsporidia.</title>
        <authorList>
            <person name="James T.Y."/>
            <person name="Pelin A."/>
            <person name="Bonen L."/>
            <person name="Ahrendt S."/>
            <person name="Sain D."/>
            <person name="Corradi N."/>
            <person name="Stajich J.E."/>
        </authorList>
    </citation>
    <scope>NUCLEOTIDE SEQUENCE [LARGE SCALE GENOMIC DNA]</scope>
    <source>
        <strain evidence="9 10">CSF55</strain>
    </source>
</reference>
<evidence type="ECO:0000256" key="6">
    <source>
        <dbReference type="SAM" id="MobiDB-lite"/>
    </source>
</evidence>
<comment type="subcellular location">
    <subcellularLocation>
        <location evidence="1">Nucleus</location>
        <location evidence="1">Nucleolus</location>
    </subcellularLocation>
</comment>
<dbReference type="Proteomes" id="UP000030755">
    <property type="component" value="Unassembled WGS sequence"/>
</dbReference>
<protein>
    <submittedName>
        <fullName evidence="9">Uncharacterized protein</fullName>
    </submittedName>
</protein>
<accession>A0A075AQG1</accession>
<dbReference type="InterPro" id="IPR039754">
    <property type="entry name" value="Esf1"/>
</dbReference>
<dbReference type="PANTHER" id="PTHR12202">
    <property type="entry name" value="ESF1 HOMOLOG"/>
    <property type="match status" value="1"/>
</dbReference>
<dbReference type="STRING" id="988480.A0A075AQG1"/>
<evidence type="ECO:0000256" key="1">
    <source>
        <dbReference type="ARBA" id="ARBA00004604"/>
    </source>
</evidence>
<feature type="non-terminal residue" evidence="9">
    <location>
        <position position="1"/>
    </location>
</feature>
<evidence type="ECO:0000256" key="3">
    <source>
        <dbReference type="ARBA" id="ARBA00023054"/>
    </source>
</evidence>
<dbReference type="GO" id="GO:0006364">
    <property type="term" value="P:rRNA processing"/>
    <property type="evidence" value="ECO:0007669"/>
    <property type="project" value="EnsemblFungi"/>
</dbReference>
<keyword evidence="4" id="KW-0539">Nucleus</keyword>
<keyword evidence="10" id="KW-1185">Reference proteome</keyword>
<evidence type="ECO:0000313" key="9">
    <source>
        <dbReference type="EMBL" id="EPZ30950.1"/>
    </source>
</evidence>
<sequence length="515" mass="59431">FDEEELDIEYTHPLALENVEYGDETKRFAAVNMDWDKLKAIDLFKAFDSFKPATGIVKSVSIYPSEFGKERLSQEAIEGPPKEIFKPAIDLFKAFDSFKPATGIVKSVSIYASEFGKERLAQEAIEGPPKEIFKPVEEEDINRKRNKLKLKEEKKKTEEKEEKAIKKEFLTEDNGEDFNEAALKKYQLERLKYYYAVVECDSVETATVIYKSCDGIEFEKSANFFDLRFIPDDMEFEDQPVDVATEAPLKYEPKDFTTNVLQHSKKAFKPDAIENMDLNAYLASSDSEEEDAAKKYRDLLLGVSDANPFEKERKMEEVEVTFATGFGGKVAGENDENSDIEENIFAELDQNSDKDEENKLVSDDENKKASKRKNKRKNIDPKDAAELELLMMSNEEEEEKKHFSMKEIIKNEQKSKKKKNKKNIQKDDFQIDTSDARFQAVFDQPEFSIDPTNPQFKETSAMRVLLDQKLKRKSENQNENSQPQKKKFINESLNSLVQSVKAKNQVFESKKKIKK</sequence>
<dbReference type="InterPro" id="IPR056750">
    <property type="entry name" value="RRM_ESF1"/>
</dbReference>
<evidence type="ECO:0000256" key="4">
    <source>
        <dbReference type="ARBA" id="ARBA00023242"/>
    </source>
</evidence>
<evidence type="ECO:0000259" key="8">
    <source>
        <dbReference type="Pfam" id="PF25121"/>
    </source>
</evidence>
<evidence type="ECO:0000256" key="5">
    <source>
        <dbReference type="SAM" id="Coils"/>
    </source>
</evidence>
<dbReference type="HOGENOM" id="CLU_010564_2_0_1"/>
<proteinExistence type="inferred from homology"/>
<feature type="domain" description="ESF1 RRM" evidence="8">
    <location>
        <begin position="88"/>
        <end position="245"/>
    </location>
</feature>
<feature type="region of interest" description="Disordered" evidence="6">
    <location>
        <begin position="347"/>
        <end position="430"/>
    </location>
</feature>
<dbReference type="InterPro" id="IPR012580">
    <property type="entry name" value="NUC153"/>
</dbReference>
<dbReference type="Pfam" id="PF08159">
    <property type="entry name" value="NUC153"/>
    <property type="match status" value="1"/>
</dbReference>
<feature type="coiled-coil region" evidence="5">
    <location>
        <begin position="141"/>
        <end position="168"/>
    </location>
</feature>
<dbReference type="PANTHER" id="PTHR12202:SF0">
    <property type="entry name" value="ESF1 HOMOLOG"/>
    <property type="match status" value="1"/>
</dbReference>
<gene>
    <name evidence="9" type="ORF">O9G_006017</name>
</gene>
<evidence type="ECO:0000259" key="7">
    <source>
        <dbReference type="Pfam" id="PF08159"/>
    </source>
</evidence>
<organism evidence="9 10">
    <name type="scientific">Rozella allomycis (strain CSF55)</name>
    <dbReference type="NCBI Taxonomy" id="988480"/>
    <lineage>
        <taxon>Eukaryota</taxon>
        <taxon>Fungi</taxon>
        <taxon>Fungi incertae sedis</taxon>
        <taxon>Cryptomycota</taxon>
        <taxon>Cryptomycota incertae sedis</taxon>
        <taxon>Rozella</taxon>
    </lineage>
</organism>
<dbReference type="GO" id="GO:0032040">
    <property type="term" value="C:small-subunit processome"/>
    <property type="evidence" value="ECO:0007669"/>
    <property type="project" value="EnsemblFungi"/>
</dbReference>
<keyword evidence="3 5" id="KW-0175">Coiled coil</keyword>
<dbReference type="Pfam" id="PF25121">
    <property type="entry name" value="RRM_ESF1"/>
    <property type="match status" value="2"/>
</dbReference>
<dbReference type="GO" id="GO:0003723">
    <property type="term" value="F:RNA binding"/>
    <property type="evidence" value="ECO:0007669"/>
    <property type="project" value="EnsemblFungi"/>
</dbReference>
<comment type="similarity">
    <text evidence="2">Belongs to the ESF1 family.</text>
</comment>
<dbReference type="OrthoDB" id="431825at2759"/>
<dbReference type="OMA" id="DHDFAID"/>
<dbReference type="EMBL" id="KE561330">
    <property type="protein sequence ID" value="EPZ30950.1"/>
    <property type="molecule type" value="Genomic_DNA"/>
</dbReference>
<dbReference type="AlphaFoldDB" id="A0A075AQG1"/>
<evidence type="ECO:0000256" key="2">
    <source>
        <dbReference type="ARBA" id="ARBA00009087"/>
    </source>
</evidence>
<name>A0A075AQG1_ROZAC</name>
<evidence type="ECO:0000313" key="10">
    <source>
        <dbReference type="Proteomes" id="UP000030755"/>
    </source>
</evidence>
<feature type="domain" description="ESF1 RRM" evidence="8">
    <location>
        <begin position="25"/>
        <end position="85"/>
    </location>
</feature>
<feature type="compositionally biased region" description="Basic and acidic residues" evidence="6">
    <location>
        <begin position="399"/>
        <end position="414"/>
    </location>
</feature>
<feature type="compositionally biased region" description="Basic and acidic residues" evidence="6">
    <location>
        <begin position="351"/>
        <end position="368"/>
    </location>
</feature>
<feature type="domain" description="NUC153" evidence="7">
    <location>
        <begin position="435"/>
        <end position="462"/>
    </location>
</feature>